<dbReference type="Gene3D" id="3.20.200.10">
    <property type="entry name" value="MHCK/EF2 kinase"/>
    <property type="match status" value="1"/>
</dbReference>
<evidence type="ECO:0000256" key="1">
    <source>
        <dbReference type="ARBA" id="ARBA00022527"/>
    </source>
</evidence>
<name>A0ABQ7GBD6_DUNSA</name>
<evidence type="ECO:0000256" key="2">
    <source>
        <dbReference type="ARBA" id="ARBA00022679"/>
    </source>
</evidence>
<evidence type="ECO:0000313" key="8">
    <source>
        <dbReference type="Proteomes" id="UP000815325"/>
    </source>
</evidence>
<proteinExistence type="predicted"/>
<evidence type="ECO:0000256" key="5">
    <source>
        <dbReference type="ARBA" id="ARBA00022840"/>
    </source>
</evidence>
<keyword evidence="5" id="KW-0067">ATP-binding</keyword>
<evidence type="ECO:0000259" key="6">
    <source>
        <dbReference type="PROSITE" id="PS51158"/>
    </source>
</evidence>
<comment type="caution">
    <text evidence="7">The sequence shown here is derived from an EMBL/GenBank/DDBJ whole genome shotgun (WGS) entry which is preliminary data.</text>
</comment>
<evidence type="ECO:0000256" key="4">
    <source>
        <dbReference type="ARBA" id="ARBA00022777"/>
    </source>
</evidence>
<protein>
    <submittedName>
        <fullName evidence="7">Kinase-like domain-containing protein</fullName>
    </submittedName>
</protein>
<dbReference type="PANTHER" id="PTHR45992:SF2">
    <property type="entry name" value="EUKARYOTIC ELONGATION FACTOR 2 KINASE"/>
    <property type="match status" value="1"/>
</dbReference>
<sequence>MKGSAEELDHEVAAAFTHFSFANSKGTGIVCDLQGVGTTWTDVQINSLAQEGYGQSDMGRQGMKAFFASHACNSLCRALKISGAWMV</sequence>
<gene>
    <name evidence="7" type="ORF">DUNSADRAFT_12364</name>
</gene>
<evidence type="ECO:0000256" key="3">
    <source>
        <dbReference type="ARBA" id="ARBA00022741"/>
    </source>
</evidence>
<accession>A0ABQ7GBD6</accession>
<keyword evidence="8" id="KW-1185">Reference proteome</keyword>
<evidence type="ECO:0000313" key="7">
    <source>
        <dbReference type="EMBL" id="KAF5831931.1"/>
    </source>
</evidence>
<dbReference type="InterPro" id="IPR004166">
    <property type="entry name" value="a-kinase_dom"/>
</dbReference>
<dbReference type="EMBL" id="MU069910">
    <property type="protein sequence ID" value="KAF5831931.1"/>
    <property type="molecule type" value="Genomic_DNA"/>
</dbReference>
<keyword evidence="2" id="KW-0808">Transferase</keyword>
<dbReference type="PANTHER" id="PTHR45992">
    <property type="entry name" value="EUKARYOTIC ELONGATION FACTOR 2 KINASE-RELATED"/>
    <property type="match status" value="1"/>
</dbReference>
<organism evidence="7 8">
    <name type="scientific">Dunaliella salina</name>
    <name type="common">Green alga</name>
    <name type="synonym">Protococcus salinus</name>
    <dbReference type="NCBI Taxonomy" id="3046"/>
    <lineage>
        <taxon>Eukaryota</taxon>
        <taxon>Viridiplantae</taxon>
        <taxon>Chlorophyta</taxon>
        <taxon>core chlorophytes</taxon>
        <taxon>Chlorophyceae</taxon>
        <taxon>CS clade</taxon>
        <taxon>Chlamydomonadales</taxon>
        <taxon>Dunaliellaceae</taxon>
        <taxon>Dunaliella</taxon>
    </lineage>
</organism>
<dbReference type="Proteomes" id="UP000815325">
    <property type="component" value="Unassembled WGS sequence"/>
</dbReference>
<dbReference type="SUPFAM" id="SSF56112">
    <property type="entry name" value="Protein kinase-like (PK-like)"/>
    <property type="match status" value="1"/>
</dbReference>
<dbReference type="InterPro" id="IPR011009">
    <property type="entry name" value="Kinase-like_dom_sf"/>
</dbReference>
<dbReference type="InterPro" id="IPR051852">
    <property type="entry name" value="Alpha-type_PK"/>
</dbReference>
<dbReference type="CDD" id="cd04515">
    <property type="entry name" value="Alpha_kinase"/>
    <property type="match status" value="1"/>
</dbReference>
<keyword evidence="4" id="KW-0418">Kinase</keyword>
<dbReference type="Pfam" id="PF02816">
    <property type="entry name" value="Alpha_kinase"/>
    <property type="match status" value="1"/>
</dbReference>
<reference evidence="7" key="1">
    <citation type="submission" date="2017-08" db="EMBL/GenBank/DDBJ databases">
        <authorList>
            <person name="Polle J.E."/>
            <person name="Barry K."/>
            <person name="Cushman J."/>
            <person name="Schmutz J."/>
            <person name="Tran D."/>
            <person name="Hathwaick L.T."/>
            <person name="Yim W.C."/>
            <person name="Jenkins J."/>
            <person name="Mckie-Krisberg Z.M."/>
            <person name="Prochnik S."/>
            <person name="Lindquist E."/>
            <person name="Dockter R.B."/>
            <person name="Adam C."/>
            <person name="Molina H."/>
            <person name="Bunkerborg J."/>
            <person name="Jin E."/>
            <person name="Buchheim M."/>
            <person name="Magnuson J."/>
        </authorList>
    </citation>
    <scope>NUCLEOTIDE SEQUENCE</scope>
    <source>
        <strain evidence="7">CCAP 19/18</strain>
    </source>
</reference>
<feature type="domain" description="Alpha-type protein kinase" evidence="6">
    <location>
        <begin position="1"/>
        <end position="84"/>
    </location>
</feature>
<dbReference type="PROSITE" id="PS51158">
    <property type="entry name" value="ALPHA_KINASE"/>
    <property type="match status" value="1"/>
</dbReference>
<keyword evidence="3" id="KW-0547">Nucleotide-binding</keyword>
<keyword evidence="1" id="KW-0723">Serine/threonine-protein kinase</keyword>